<evidence type="ECO:0000256" key="13">
    <source>
        <dbReference type="PIRSR" id="PIRSR605959-2"/>
    </source>
</evidence>
<dbReference type="OMA" id="YWTAAQQ"/>
<dbReference type="InterPro" id="IPR036462">
    <property type="entry name" value="Fumarylacetoacetase_N_sf"/>
</dbReference>
<comment type="catalytic activity">
    <reaction evidence="1 15">
        <text>4-fumarylacetoacetate + H2O = acetoacetate + fumarate + H(+)</text>
        <dbReference type="Rhea" id="RHEA:10244"/>
        <dbReference type="ChEBI" id="CHEBI:13705"/>
        <dbReference type="ChEBI" id="CHEBI:15377"/>
        <dbReference type="ChEBI" id="CHEBI:15378"/>
        <dbReference type="ChEBI" id="CHEBI:18034"/>
        <dbReference type="ChEBI" id="CHEBI:29806"/>
        <dbReference type="EC" id="3.7.1.2"/>
    </reaction>
</comment>
<dbReference type="WBParaSite" id="nRc.2.0.1.t42986-RA">
    <property type="protein sequence ID" value="nRc.2.0.1.t42986-RA"/>
    <property type="gene ID" value="nRc.2.0.1.g42986"/>
</dbReference>
<dbReference type="GO" id="GO:0006572">
    <property type="term" value="P:L-tyrosine catabolic process"/>
    <property type="evidence" value="ECO:0007669"/>
    <property type="project" value="UniProtKB-UniRule"/>
</dbReference>
<dbReference type="InterPro" id="IPR011234">
    <property type="entry name" value="Fumarylacetoacetase-like_C"/>
</dbReference>
<accession>A0A915KVM8</accession>
<keyword evidence="11 15" id="KW-0585">Phenylalanine catabolism</keyword>
<evidence type="ECO:0000256" key="15">
    <source>
        <dbReference type="RuleBase" id="RU366008"/>
    </source>
</evidence>
<dbReference type="AlphaFoldDB" id="A0A915KVM8"/>
<evidence type="ECO:0000256" key="12">
    <source>
        <dbReference type="PIRSR" id="PIRSR605959-1"/>
    </source>
</evidence>
<comment type="pathway">
    <text evidence="2 15">Amino-acid degradation; L-phenylalanine degradation; acetoacetate and fumarate from L-phenylalanine: step 6/6.</text>
</comment>
<dbReference type="EC" id="3.7.1.2" evidence="4 15"/>
<feature type="binding site" evidence="13">
    <location>
        <position position="250"/>
    </location>
    <ligand>
        <name>substrate</name>
    </ligand>
</feature>
<dbReference type="SUPFAM" id="SSF56529">
    <property type="entry name" value="FAH"/>
    <property type="match status" value="1"/>
</dbReference>
<dbReference type="InterPro" id="IPR005959">
    <property type="entry name" value="Fumarylacetoacetase"/>
</dbReference>
<dbReference type="Pfam" id="PF09298">
    <property type="entry name" value="FAA_hydrolase_N"/>
    <property type="match status" value="1"/>
</dbReference>
<evidence type="ECO:0000256" key="5">
    <source>
        <dbReference type="ARBA" id="ARBA00014741"/>
    </source>
</evidence>
<evidence type="ECO:0000256" key="3">
    <source>
        <dbReference type="ARBA" id="ARBA00010211"/>
    </source>
</evidence>
<organism evidence="18 19">
    <name type="scientific">Romanomermis culicivorax</name>
    <name type="common">Nematode worm</name>
    <dbReference type="NCBI Taxonomy" id="13658"/>
    <lineage>
        <taxon>Eukaryota</taxon>
        <taxon>Metazoa</taxon>
        <taxon>Ecdysozoa</taxon>
        <taxon>Nematoda</taxon>
        <taxon>Enoplea</taxon>
        <taxon>Dorylaimia</taxon>
        <taxon>Mermithida</taxon>
        <taxon>Mermithoidea</taxon>
        <taxon>Mermithidae</taxon>
        <taxon>Romanomermis</taxon>
    </lineage>
</organism>
<keyword evidence="8 14" id="KW-0106">Calcium</keyword>
<dbReference type="GO" id="GO:1902000">
    <property type="term" value="P:homogentisate catabolic process"/>
    <property type="evidence" value="ECO:0007669"/>
    <property type="project" value="TreeGrafter"/>
</dbReference>
<dbReference type="Proteomes" id="UP000887565">
    <property type="component" value="Unplaced"/>
</dbReference>
<evidence type="ECO:0000259" key="17">
    <source>
        <dbReference type="Pfam" id="PF09298"/>
    </source>
</evidence>
<evidence type="ECO:0000256" key="14">
    <source>
        <dbReference type="PIRSR" id="PIRSR605959-3"/>
    </source>
</evidence>
<dbReference type="FunFam" id="3.90.850.10:FF:000004">
    <property type="entry name" value="Fumarylacetoacetase"/>
    <property type="match status" value="1"/>
</dbReference>
<evidence type="ECO:0000256" key="2">
    <source>
        <dbReference type="ARBA" id="ARBA00004782"/>
    </source>
</evidence>
<sequence length="428" mass="48033">MKYHAHYRFQTTGKMSFINVAENCHFPIQNLPYGVFSTAENPKRRIGVAIGDQILDLTEIQHVFDEKIGKAFCETSLKEFMELGPDSWHDARVQLQRLLSEHTSDLKDDALLRKRALHPQSSAVMHLPVTIGNYTDFYSSIHHARNCGIMIRGEDNALMPNWLHLPVGYHGRASSVIPSGHQIRRPNGQTKPQGSENPIFGPAKLLDFELEMGFFVGVPNKLGEPIRVKDAHRHIFGMVLLNDWSARDVQTWEYQPLGPFLSKSFASSISPWIVTMEALQPFMVDNPIQNPSVLPYLKHDDPYSFNIELEVHLKTEKMSAPTTLCKTNFKHMYWTQKQQLAHHTCNGCNVTAGDLMGSGTISGPEPGSYGSMLELSWRGTKPISLPSGETRKFLDDGDEVIMTGFCQGKGYRVGFGTCTGKILPAISY</sequence>
<evidence type="ECO:0000313" key="19">
    <source>
        <dbReference type="WBParaSite" id="nRc.2.0.1.t42986-RA"/>
    </source>
</evidence>
<dbReference type="SUPFAM" id="SSF63433">
    <property type="entry name" value="Fumarylacetoacetate hydrolase, FAH, N-terminal domain"/>
    <property type="match status" value="1"/>
</dbReference>
<dbReference type="FunFam" id="2.30.30.230:FF:000001">
    <property type="entry name" value="Fumarylacetoacetase"/>
    <property type="match status" value="1"/>
</dbReference>
<evidence type="ECO:0000256" key="9">
    <source>
        <dbReference type="ARBA" id="ARBA00022842"/>
    </source>
</evidence>
<keyword evidence="9 14" id="KW-0460">Magnesium</keyword>
<feature type="binding site" evidence="14">
    <location>
        <position position="243"/>
    </location>
    <ligand>
        <name>Ca(2+)</name>
        <dbReference type="ChEBI" id="CHEBI:29108"/>
    </ligand>
</feature>
<reference evidence="19" key="1">
    <citation type="submission" date="2022-11" db="UniProtKB">
        <authorList>
            <consortium name="WormBaseParasite"/>
        </authorList>
    </citation>
    <scope>IDENTIFICATION</scope>
</reference>
<protein>
    <recommendedName>
        <fullName evidence="5 15">Fumarylacetoacetase</fullName>
        <ecNumber evidence="4 15">3.7.1.2</ecNumber>
    </recommendedName>
    <alternativeName>
        <fullName evidence="15">Fumarylacetoacetate hydrolase</fullName>
    </alternativeName>
</protein>
<evidence type="ECO:0000259" key="16">
    <source>
        <dbReference type="Pfam" id="PF01557"/>
    </source>
</evidence>
<dbReference type="Gene3D" id="2.30.30.230">
    <property type="entry name" value="Fumarylacetoacetase, N-terminal domain"/>
    <property type="match status" value="1"/>
</dbReference>
<evidence type="ECO:0000256" key="4">
    <source>
        <dbReference type="ARBA" id="ARBA00012094"/>
    </source>
</evidence>
<dbReference type="InterPro" id="IPR036663">
    <property type="entry name" value="Fumarylacetoacetase_C_sf"/>
</dbReference>
<proteinExistence type="inferred from homology"/>
<dbReference type="Pfam" id="PF01557">
    <property type="entry name" value="FAA_hydrolase"/>
    <property type="match status" value="1"/>
</dbReference>
<dbReference type="GO" id="GO:0046872">
    <property type="term" value="F:metal ion binding"/>
    <property type="evidence" value="ECO:0007669"/>
    <property type="project" value="UniProtKB-UniRule"/>
</dbReference>
<feature type="active site" description="Proton acceptor" evidence="12">
    <location>
        <position position="143"/>
    </location>
</feature>
<dbReference type="GO" id="GO:0004334">
    <property type="term" value="F:fumarylacetoacetase activity"/>
    <property type="evidence" value="ECO:0007669"/>
    <property type="project" value="UniProtKB-UniRule"/>
</dbReference>
<feature type="binding site" evidence="13">
    <location>
        <position position="152"/>
    </location>
    <ligand>
        <name>substrate</name>
    </ligand>
</feature>
<keyword evidence="7 15" id="KW-0378">Hydrolase</keyword>
<feature type="binding site" evidence="13">
    <location>
        <position position="360"/>
    </location>
    <ligand>
        <name>substrate</name>
    </ligand>
</feature>
<evidence type="ECO:0000256" key="11">
    <source>
        <dbReference type="ARBA" id="ARBA00023232"/>
    </source>
</evidence>
<keyword evidence="10 15" id="KW-0828">Tyrosine catabolism</keyword>
<dbReference type="Gene3D" id="3.90.850.10">
    <property type="entry name" value="Fumarylacetoacetase-like, C-terminal domain"/>
    <property type="match status" value="1"/>
</dbReference>
<feature type="domain" description="Fumarylacetoacetase-like C-terminal" evidence="16">
    <location>
        <begin position="135"/>
        <end position="417"/>
    </location>
</feature>
<dbReference type="NCBIfam" id="TIGR01266">
    <property type="entry name" value="fum_ac_acetase"/>
    <property type="match status" value="1"/>
</dbReference>
<dbReference type="PANTHER" id="PTHR43069">
    <property type="entry name" value="FUMARYLACETOACETASE"/>
    <property type="match status" value="1"/>
</dbReference>
<comment type="similarity">
    <text evidence="3 15">Belongs to the FAH family.</text>
</comment>
<keyword evidence="18" id="KW-1185">Reference proteome</keyword>
<feature type="binding site" evidence="14">
    <location>
        <position position="267"/>
    </location>
    <ligand>
        <name>Mg(2+)</name>
        <dbReference type="ChEBI" id="CHEBI:18420"/>
    </ligand>
</feature>
<comment type="cofactor">
    <cofactor evidence="15">
        <name>Mg(2+)</name>
        <dbReference type="ChEBI" id="CHEBI:18420"/>
    </cofactor>
    <cofactor evidence="15">
        <name>Ca(2+)</name>
        <dbReference type="ChEBI" id="CHEBI:29108"/>
    </cofactor>
</comment>
<feature type="binding site" evidence="14">
    <location>
        <position position="209"/>
    </location>
    <ligand>
        <name>Ca(2+)</name>
        <dbReference type="ChEBI" id="CHEBI:29108"/>
    </ligand>
</feature>
<evidence type="ECO:0000256" key="1">
    <source>
        <dbReference type="ARBA" id="ARBA00000353"/>
    </source>
</evidence>
<evidence type="ECO:0000313" key="18">
    <source>
        <dbReference type="Proteomes" id="UP000887565"/>
    </source>
</evidence>
<feature type="binding site" evidence="13">
    <location>
        <position position="254"/>
    </location>
    <ligand>
        <name>substrate</name>
    </ligand>
</feature>
<feature type="binding site" evidence="13">
    <location>
        <position position="138"/>
    </location>
    <ligand>
        <name>substrate</name>
    </ligand>
</feature>
<evidence type="ECO:0000256" key="8">
    <source>
        <dbReference type="ARBA" id="ARBA00022837"/>
    </source>
</evidence>
<feature type="binding site" evidence="14">
    <location>
        <position position="263"/>
    </location>
    <ligand>
        <name>Mg(2+)</name>
        <dbReference type="ChEBI" id="CHEBI:18420"/>
    </ligand>
</feature>
<evidence type="ECO:0000256" key="6">
    <source>
        <dbReference type="ARBA" id="ARBA00022723"/>
    </source>
</evidence>
<evidence type="ECO:0000256" key="7">
    <source>
        <dbReference type="ARBA" id="ARBA00022801"/>
    </source>
</evidence>
<dbReference type="InterPro" id="IPR015377">
    <property type="entry name" value="Fumarylacetoacetase_N"/>
</dbReference>
<feature type="binding site" evidence="14">
    <location>
        <position position="211"/>
    </location>
    <ligand>
        <name>Ca(2+)</name>
        <dbReference type="ChEBI" id="CHEBI:29108"/>
    </ligand>
</feature>
<feature type="binding site" evidence="14">
    <location>
        <position position="136"/>
    </location>
    <ligand>
        <name>Ca(2+)</name>
        <dbReference type="ChEBI" id="CHEBI:29108"/>
    </ligand>
</feature>
<evidence type="ECO:0000256" key="10">
    <source>
        <dbReference type="ARBA" id="ARBA00022878"/>
    </source>
</evidence>
<feature type="binding site" evidence="14">
    <location>
        <position position="243"/>
    </location>
    <ligand>
        <name>Mg(2+)</name>
        <dbReference type="ChEBI" id="CHEBI:18420"/>
    </ligand>
</feature>
<name>A0A915KVM8_ROMCU</name>
<feature type="domain" description="Fumarylacetoacetase N-terminal" evidence="17">
    <location>
        <begin position="29"/>
        <end position="128"/>
    </location>
</feature>
<dbReference type="PANTHER" id="PTHR43069:SF2">
    <property type="entry name" value="FUMARYLACETOACETASE"/>
    <property type="match status" value="1"/>
</dbReference>
<keyword evidence="6 14" id="KW-0479">Metal-binding</keyword>
<dbReference type="GO" id="GO:0006559">
    <property type="term" value="P:L-phenylalanine catabolic process"/>
    <property type="evidence" value="ECO:0007669"/>
    <property type="project" value="UniProtKB-UniRule"/>
</dbReference>